<evidence type="ECO:0000256" key="3">
    <source>
        <dbReference type="ARBA" id="ARBA00022692"/>
    </source>
</evidence>
<feature type="transmembrane region" description="Helical" evidence="6">
    <location>
        <begin position="194"/>
        <end position="215"/>
    </location>
</feature>
<dbReference type="AlphaFoldDB" id="D1BBB1"/>
<keyword evidence="4 6" id="KW-1133">Transmembrane helix</keyword>
<dbReference type="KEGG" id="ske:Sked_07210"/>
<comment type="subcellular location">
    <subcellularLocation>
        <location evidence="1">Membrane</location>
        <topology evidence="1">Multi-pass membrane protein</topology>
    </subcellularLocation>
</comment>
<comment type="similarity">
    <text evidence="2">Belongs to the DsbD family.</text>
</comment>
<dbReference type="Proteomes" id="UP000000322">
    <property type="component" value="Chromosome"/>
</dbReference>
<gene>
    <name evidence="8" type="ordered locus">Sked_07210</name>
</gene>
<dbReference type="RefSeq" id="WP_012865746.1">
    <property type="nucleotide sequence ID" value="NC_013521.1"/>
</dbReference>
<feature type="transmembrane region" description="Helical" evidence="6">
    <location>
        <begin position="122"/>
        <end position="145"/>
    </location>
</feature>
<evidence type="ECO:0000256" key="6">
    <source>
        <dbReference type="SAM" id="Phobius"/>
    </source>
</evidence>
<evidence type="ECO:0000259" key="7">
    <source>
        <dbReference type="Pfam" id="PF02683"/>
    </source>
</evidence>
<feature type="domain" description="Cytochrome C biogenesis protein transmembrane" evidence="7">
    <location>
        <begin position="34"/>
        <end position="221"/>
    </location>
</feature>
<dbReference type="InterPro" id="IPR051790">
    <property type="entry name" value="Cytochrome_c-biogenesis_DsbD"/>
</dbReference>
<evidence type="ECO:0000256" key="4">
    <source>
        <dbReference type="ARBA" id="ARBA00022989"/>
    </source>
</evidence>
<dbReference type="Pfam" id="PF02683">
    <property type="entry name" value="DsbD_TM"/>
    <property type="match status" value="1"/>
</dbReference>
<feature type="transmembrane region" description="Helical" evidence="6">
    <location>
        <begin position="87"/>
        <end position="116"/>
    </location>
</feature>
<dbReference type="HOGENOM" id="CLU_053225_2_1_11"/>
<dbReference type="PANTHER" id="PTHR31272">
    <property type="entry name" value="CYTOCHROME C-TYPE BIOGENESIS PROTEIN HI_1454-RELATED"/>
    <property type="match status" value="1"/>
</dbReference>
<dbReference type="GO" id="GO:0017004">
    <property type="term" value="P:cytochrome complex assembly"/>
    <property type="evidence" value="ECO:0007669"/>
    <property type="project" value="InterPro"/>
</dbReference>
<accession>D1BBB1</accession>
<evidence type="ECO:0000256" key="2">
    <source>
        <dbReference type="ARBA" id="ARBA00006143"/>
    </source>
</evidence>
<feature type="transmembrane region" description="Helical" evidence="6">
    <location>
        <begin position="157"/>
        <end position="174"/>
    </location>
</feature>
<evidence type="ECO:0000313" key="8">
    <source>
        <dbReference type="EMBL" id="ACZ20677.1"/>
    </source>
</evidence>
<feature type="transmembrane region" description="Helical" evidence="6">
    <location>
        <begin position="31"/>
        <end position="56"/>
    </location>
</feature>
<proteinExistence type="inferred from homology"/>
<evidence type="ECO:0000313" key="9">
    <source>
        <dbReference type="Proteomes" id="UP000000322"/>
    </source>
</evidence>
<feature type="transmembrane region" description="Helical" evidence="6">
    <location>
        <begin position="235"/>
        <end position="256"/>
    </location>
</feature>
<keyword evidence="5 6" id="KW-0472">Membrane</keyword>
<protein>
    <submittedName>
        <fullName evidence="8">Cytochrome c biogenesis protein</fullName>
    </submittedName>
</protein>
<organism evidence="8 9">
    <name type="scientific">Sanguibacter keddieii (strain ATCC 51767 / DSM 10542 / NCFB 3025 / ST-74)</name>
    <dbReference type="NCBI Taxonomy" id="446469"/>
    <lineage>
        <taxon>Bacteria</taxon>
        <taxon>Bacillati</taxon>
        <taxon>Actinomycetota</taxon>
        <taxon>Actinomycetes</taxon>
        <taxon>Micrococcales</taxon>
        <taxon>Sanguibacteraceae</taxon>
        <taxon>Sanguibacter</taxon>
    </lineage>
</organism>
<evidence type="ECO:0000256" key="1">
    <source>
        <dbReference type="ARBA" id="ARBA00004141"/>
    </source>
</evidence>
<sequence length="274" mass="28080">MQTILGAGATLQAQAATSIGETFATTAFSGAMALAIPVALLAGFISFASPCVLPLVPGYLGFVSGLSASSVSDPGATGKKTAGRGRLLLGVSLFVLGFTVVYVAIGIVSGTVGSFLVRWEDVITRVLGVVVIVMGLAFIGAVPFLQRERRIHVSPRASLWGAPLLGFAFGLGWAPCMGPTLVAINALAFQEGSALRGGILAVAYCIGLGLPFLLLALGLQSSKRGVAFLRKHRLAVMRIGGALLVLVGLALVTGLWGELTRSMQGLISGTETLV</sequence>
<keyword evidence="3 6" id="KW-0812">Transmembrane</keyword>
<dbReference type="GO" id="GO:0016020">
    <property type="term" value="C:membrane"/>
    <property type="evidence" value="ECO:0007669"/>
    <property type="project" value="UniProtKB-SubCell"/>
</dbReference>
<dbReference type="InterPro" id="IPR003834">
    <property type="entry name" value="Cyt_c_assmbl_TM_dom"/>
</dbReference>
<reference evidence="8 9" key="1">
    <citation type="journal article" date="2009" name="Stand. Genomic Sci.">
        <title>Complete genome sequence of Sanguibacter keddieii type strain (ST-74).</title>
        <authorList>
            <person name="Ivanova N."/>
            <person name="Sikorski J."/>
            <person name="Sims D."/>
            <person name="Brettin T."/>
            <person name="Detter J.C."/>
            <person name="Han C."/>
            <person name="Lapidus A."/>
            <person name="Copeland A."/>
            <person name="Glavina Del Rio T."/>
            <person name="Nolan M."/>
            <person name="Chen F."/>
            <person name="Lucas S."/>
            <person name="Tice H."/>
            <person name="Cheng J.F."/>
            <person name="Bruce D."/>
            <person name="Goodwin L."/>
            <person name="Pitluck S."/>
            <person name="Pati A."/>
            <person name="Mavromatis K."/>
            <person name="Chen A."/>
            <person name="Palaniappan K."/>
            <person name="D'haeseleer P."/>
            <person name="Chain P."/>
            <person name="Bristow J."/>
            <person name="Eisen J.A."/>
            <person name="Markowitz V."/>
            <person name="Hugenholtz P."/>
            <person name="Goker M."/>
            <person name="Pukall R."/>
            <person name="Klenk H.P."/>
            <person name="Kyrpides N.C."/>
        </authorList>
    </citation>
    <scope>NUCLEOTIDE SEQUENCE [LARGE SCALE GENOMIC DNA]</scope>
    <source>
        <strain evidence="9">ATCC 51767 / DSM 10542 / NCFB 3025 / ST-74</strain>
    </source>
</reference>
<keyword evidence="9" id="KW-1185">Reference proteome</keyword>
<evidence type="ECO:0000256" key="5">
    <source>
        <dbReference type="ARBA" id="ARBA00023136"/>
    </source>
</evidence>
<dbReference type="STRING" id="446469.Sked_07210"/>
<dbReference type="eggNOG" id="COG0785">
    <property type="taxonomic scope" value="Bacteria"/>
</dbReference>
<dbReference type="EMBL" id="CP001819">
    <property type="protein sequence ID" value="ACZ20677.1"/>
    <property type="molecule type" value="Genomic_DNA"/>
</dbReference>
<dbReference type="PANTHER" id="PTHR31272:SF4">
    <property type="entry name" value="CYTOCHROME C-TYPE BIOGENESIS PROTEIN HI_1454-RELATED"/>
    <property type="match status" value="1"/>
</dbReference>
<name>D1BBB1_SANKS</name>